<evidence type="ECO:0000313" key="2">
    <source>
        <dbReference type="EMBL" id="JAD27407.1"/>
    </source>
</evidence>
<sequence length="46" mass="5076">MITGLFGGVEATKSSQRTSPSIRSKFTDLDPTEDGARNFSSALRRW</sequence>
<evidence type="ECO:0000256" key="1">
    <source>
        <dbReference type="SAM" id="MobiDB-lite"/>
    </source>
</evidence>
<feature type="compositionally biased region" description="Polar residues" evidence="1">
    <location>
        <begin position="12"/>
        <end position="24"/>
    </location>
</feature>
<organism evidence="2">
    <name type="scientific">Arundo donax</name>
    <name type="common">Giant reed</name>
    <name type="synonym">Donax arundinaceus</name>
    <dbReference type="NCBI Taxonomy" id="35708"/>
    <lineage>
        <taxon>Eukaryota</taxon>
        <taxon>Viridiplantae</taxon>
        <taxon>Streptophyta</taxon>
        <taxon>Embryophyta</taxon>
        <taxon>Tracheophyta</taxon>
        <taxon>Spermatophyta</taxon>
        <taxon>Magnoliopsida</taxon>
        <taxon>Liliopsida</taxon>
        <taxon>Poales</taxon>
        <taxon>Poaceae</taxon>
        <taxon>PACMAD clade</taxon>
        <taxon>Arundinoideae</taxon>
        <taxon>Arundineae</taxon>
        <taxon>Arundo</taxon>
    </lineage>
</organism>
<feature type="region of interest" description="Disordered" evidence="1">
    <location>
        <begin position="1"/>
        <end position="46"/>
    </location>
</feature>
<accession>A0A0A8YXR6</accession>
<dbReference type="EMBL" id="GBRH01270488">
    <property type="protein sequence ID" value="JAD27407.1"/>
    <property type="molecule type" value="Transcribed_RNA"/>
</dbReference>
<proteinExistence type="predicted"/>
<reference evidence="2" key="1">
    <citation type="submission" date="2014-09" db="EMBL/GenBank/DDBJ databases">
        <authorList>
            <person name="Magalhaes I.L.F."/>
            <person name="Oliveira U."/>
            <person name="Santos F.R."/>
            <person name="Vidigal T.H.D.A."/>
            <person name="Brescovit A.D."/>
            <person name="Santos A.J."/>
        </authorList>
    </citation>
    <scope>NUCLEOTIDE SEQUENCE</scope>
    <source>
        <tissue evidence="2">Shoot tissue taken approximately 20 cm above the soil surface</tissue>
    </source>
</reference>
<protein>
    <submittedName>
        <fullName evidence="2">Uncharacterized protein</fullName>
    </submittedName>
</protein>
<reference evidence="2" key="2">
    <citation type="journal article" date="2015" name="Data Brief">
        <title>Shoot transcriptome of the giant reed, Arundo donax.</title>
        <authorList>
            <person name="Barrero R.A."/>
            <person name="Guerrero F.D."/>
            <person name="Moolhuijzen P."/>
            <person name="Goolsby J.A."/>
            <person name="Tidwell J."/>
            <person name="Bellgard S.E."/>
            <person name="Bellgard M.I."/>
        </authorList>
    </citation>
    <scope>NUCLEOTIDE SEQUENCE</scope>
    <source>
        <tissue evidence="2">Shoot tissue taken approximately 20 cm above the soil surface</tissue>
    </source>
</reference>
<dbReference type="AlphaFoldDB" id="A0A0A8YXR6"/>
<name>A0A0A8YXR6_ARUDO</name>